<dbReference type="InterPro" id="IPR004122">
    <property type="entry name" value="BAF_prot"/>
</dbReference>
<evidence type="ECO:0000313" key="2">
    <source>
        <dbReference type="Proteomes" id="UP001209878"/>
    </source>
</evidence>
<dbReference type="InterPro" id="IPR036617">
    <property type="entry name" value="BAF_sf"/>
</dbReference>
<proteinExistence type="predicted"/>
<dbReference type="Pfam" id="PF02961">
    <property type="entry name" value="SAM_BAF"/>
    <property type="match status" value="1"/>
</dbReference>
<name>A0AAD9N6Z7_RIDPI</name>
<reference evidence="1" key="1">
    <citation type="journal article" date="2023" name="Mol. Biol. Evol.">
        <title>Third-Generation Sequencing Reveals the Adaptive Role of the Epigenome in Three Deep-Sea Polychaetes.</title>
        <authorList>
            <person name="Perez M."/>
            <person name="Aroh O."/>
            <person name="Sun Y."/>
            <person name="Lan Y."/>
            <person name="Juniper S.K."/>
            <person name="Young C.R."/>
            <person name="Angers B."/>
            <person name="Qian P.Y."/>
        </authorList>
    </citation>
    <scope>NUCLEOTIDE SEQUENCE</scope>
    <source>
        <strain evidence="1">R07B-5</strain>
    </source>
</reference>
<dbReference type="Proteomes" id="UP001209878">
    <property type="component" value="Unassembled WGS sequence"/>
</dbReference>
<evidence type="ECO:0000313" key="1">
    <source>
        <dbReference type="EMBL" id="KAK2157286.1"/>
    </source>
</evidence>
<keyword evidence="2" id="KW-1185">Reference proteome</keyword>
<organism evidence="1 2">
    <name type="scientific">Ridgeia piscesae</name>
    <name type="common">Tubeworm</name>
    <dbReference type="NCBI Taxonomy" id="27915"/>
    <lineage>
        <taxon>Eukaryota</taxon>
        <taxon>Metazoa</taxon>
        <taxon>Spiralia</taxon>
        <taxon>Lophotrochozoa</taxon>
        <taxon>Annelida</taxon>
        <taxon>Polychaeta</taxon>
        <taxon>Sedentaria</taxon>
        <taxon>Canalipalpata</taxon>
        <taxon>Sabellida</taxon>
        <taxon>Siboglinidae</taxon>
        <taxon>Ridgeia</taxon>
    </lineage>
</organism>
<gene>
    <name evidence="1" type="ORF">NP493_1889g00019</name>
</gene>
<dbReference type="EMBL" id="JAODUO010001887">
    <property type="protein sequence ID" value="KAK2157286.1"/>
    <property type="molecule type" value="Genomic_DNA"/>
</dbReference>
<sequence length="91" mass="10214">MKAQRFICNKMAGKNVRAVGGINGALGRRLEKAGFGCADKLSCKVKKMTKRNFMRYMLKTAGGNVRHAMDSYVSVTNHCRQVKDCKCGRRR</sequence>
<protein>
    <submittedName>
        <fullName evidence="1">Uncharacterized protein</fullName>
    </submittedName>
</protein>
<dbReference type="AlphaFoldDB" id="A0AAD9N6Z7"/>
<dbReference type="GO" id="GO:0003677">
    <property type="term" value="F:DNA binding"/>
    <property type="evidence" value="ECO:0007669"/>
    <property type="project" value="InterPro"/>
</dbReference>
<dbReference type="SUPFAM" id="SSF47798">
    <property type="entry name" value="Barrier-to-autointegration factor, BAF"/>
    <property type="match status" value="1"/>
</dbReference>
<comment type="caution">
    <text evidence="1">The sequence shown here is derived from an EMBL/GenBank/DDBJ whole genome shotgun (WGS) entry which is preliminary data.</text>
</comment>
<accession>A0AAD9N6Z7</accession>
<dbReference type="Gene3D" id="1.10.150.40">
    <property type="entry name" value="Barrier-to-autointegration factor, BAF"/>
    <property type="match status" value="1"/>
</dbReference>